<sequence>MAATDRTHYSTDRPSWYFKELGREITPETTRVSSSSGIYTTNYGHPELKTTIAYHKLFPPEEFSSGKLTRNMT</sequence>
<evidence type="ECO:0000313" key="1">
    <source>
        <dbReference type="EMBL" id="KZV37801.1"/>
    </source>
</evidence>
<evidence type="ECO:0000313" key="2">
    <source>
        <dbReference type="Proteomes" id="UP000250235"/>
    </source>
</evidence>
<keyword evidence="2" id="KW-1185">Reference proteome</keyword>
<accession>A0A2Z7BTB5</accession>
<gene>
    <name evidence="1" type="ORF">F511_30864</name>
</gene>
<proteinExistence type="predicted"/>
<protein>
    <submittedName>
        <fullName evidence="1">Uncharacterized protein</fullName>
    </submittedName>
</protein>
<name>A0A2Z7BTB5_9LAMI</name>
<dbReference type="AlphaFoldDB" id="A0A2Z7BTB5"/>
<reference evidence="1 2" key="1">
    <citation type="journal article" date="2015" name="Proc. Natl. Acad. Sci. U.S.A.">
        <title>The resurrection genome of Boea hygrometrica: A blueprint for survival of dehydration.</title>
        <authorList>
            <person name="Xiao L."/>
            <person name="Yang G."/>
            <person name="Zhang L."/>
            <person name="Yang X."/>
            <person name="Zhao S."/>
            <person name="Ji Z."/>
            <person name="Zhou Q."/>
            <person name="Hu M."/>
            <person name="Wang Y."/>
            <person name="Chen M."/>
            <person name="Xu Y."/>
            <person name="Jin H."/>
            <person name="Xiao X."/>
            <person name="Hu G."/>
            <person name="Bao F."/>
            <person name="Hu Y."/>
            <person name="Wan P."/>
            <person name="Li L."/>
            <person name="Deng X."/>
            <person name="Kuang T."/>
            <person name="Xiang C."/>
            <person name="Zhu J.K."/>
            <person name="Oliver M.J."/>
            <person name="He Y."/>
        </authorList>
    </citation>
    <scope>NUCLEOTIDE SEQUENCE [LARGE SCALE GENOMIC DNA]</scope>
    <source>
        <strain evidence="2">cv. XS01</strain>
    </source>
</reference>
<dbReference type="EMBL" id="KV002488">
    <property type="protein sequence ID" value="KZV37801.1"/>
    <property type="molecule type" value="Genomic_DNA"/>
</dbReference>
<dbReference type="Proteomes" id="UP000250235">
    <property type="component" value="Unassembled WGS sequence"/>
</dbReference>
<organism evidence="1 2">
    <name type="scientific">Dorcoceras hygrometricum</name>
    <dbReference type="NCBI Taxonomy" id="472368"/>
    <lineage>
        <taxon>Eukaryota</taxon>
        <taxon>Viridiplantae</taxon>
        <taxon>Streptophyta</taxon>
        <taxon>Embryophyta</taxon>
        <taxon>Tracheophyta</taxon>
        <taxon>Spermatophyta</taxon>
        <taxon>Magnoliopsida</taxon>
        <taxon>eudicotyledons</taxon>
        <taxon>Gunneridae</taxon>
        <taxon>Pentapetalae</taxon>
        <taxon>asterids</taxon>
        <taxon>lamiids</taxon>
        <taxon>Lamiales</taxon>
        <taxon>Gesneriaceae</taxon>
        <taxon>Didymocarpoideae</taxon>
        <taxon>Trichosporeae</taxon>
        <taxon>Loxocarpinae</taxon>
        <taxon>Dorcoceras</taxon>
    </lineage>
</organism>